<dbReference type="HAMAP" id="MF_01815">
    <property type="entry name" value="FabH"/>
    <property type="match status" value="1"/>
</dbReference>
<dbReference type="EMBL" id="CP012541">
    <property type="protein sequence ID" value="ALF48171.1"/>
    <property type="molecule type" value="Genomic_DNA"/>
</dbReference>
<keyword evidence="7 13" id="KW-0276">Fatty acid metabolism</keyword>
<evidence type="ECO:0000256" key="10">
    <source>
        <dbReference type="ARBA" id="ARBA00023268"/>
    </source>
</evidence>
<dbReference type="AlphaFoldDB" id="A0A0M4SNQ7"/>
<dbReference type="NCBIfam" id="NF006829">
    <property type="entry name" value="PRK09352.1"/>
    <property type="match status" value="1"/>
</dbReference>
<keyword evidence="10 13" id="KW-0511">Multifunctional enzyme</keyword>
<name>A0A0M4SNQ7_9BACT</name>
<feature type="active site" evidence="13">
    <location>
        <position position="283"/>
    </location>
</feature>
<keyword evidence="8 13" id="KW-0443">Lipid metabolism</keyword>
<keyword evidence="11 13" id="KW-0012">Acyltransferase</keyword>
<feature type="active site" evidence="13">
    <location>
        <position position="253"/>
    </location>
</feature>
<evidence type="ECO:0000256" key="2">
    <source>
        <dbReference type="ARBA" id="ARBA00008642"/>
    </source>
</evidence>
<gene>
    <name evidence="13 16" type="primary">fabH</name>
    <name evidence="16" type="ORF">CCON33237_1522</name>
</gene>
<dbReference type="PANTHER" id="PTHR34069">
    <property type="entry name" value="3-OXOACYL-[ACYL-CARRIER-PROTEIN] SYNTHASE 3"/>
    <property type="match status" value="1"/>
</dbReference>
<evidence type="ECO:0000256" key="8">
    <source>
        <dbReference type="ARBA" id="ARBA00023098"/>
    </source>
</evidence>
<comment type="pathway">
    <text evidence="1 13">Lipid metabolism; fatty acid biosynthesis.</text>
</comment>
<comment type="subunit">
    <text evidence="13">Homodimer.</text>
</comment>
<dbReference type="PANTHER" id="PTHR34069:SF2">
    <property type="entry name" value="BETA-KETOACYL-[ACYL-CARRIER-PROTEIN] SYNTHASE III"/>
    <property type="match status" value="1"/>
</dbReference>
<feature type="active site" evidence="13">
    <location>
        <position position="114"/>
    </location>
</feature>
<dbReference type="RefSeq" id="WP_054197101.1">
    <property type="nucleotide sequence ID" value="NZ_CP012541.1"/>
</dbReference>
<comment type="catalytic activity">
    <reaction evidence="12">
        <text>malonyl-[ACP] + acetyl-CoA + H(+) = 3-oxobutanoyl-[ACP] + CO2 + CoA</text>
        <dbReference type="Rhea" id="RHEA:12080"/>
        <dbReference type="Rhea" id="RHEA-COMP:9623"/>
        <dbReference type="Rhea" id="RHEA-COMP:9625"/>
        <dbReference type="ChEBI" id="CHEBI:15378"/>
        <dbReference type="ChEBI" id="CHEBI:16526"/>
        <dbReference type="ChEBI" id="CHEBI:57287"/>
        <dbReference type="ChEBI" id="CHEBI:57288"/>
        <dbReference type="ChEBI" id="CHEBI:78449"/>
        <dbReference type="ChEBI" id="CHEBI:78450"/>
        <dbReference type="EC" id="2.3.1.180"/>
    </reaction>
    <physiologicalReaction direction="left-to-right" evidence="12">
        <dbReference type="Rhea" id="RHEA:12081"/>
    </physiologicalReaction>
</comment>
<dbReference type="PATRIC" id="fig|199.248.peg.1571"/>
<dbReference type="SUPFAM" id="SSF53901">
    <property type="entry name" value="Thiolase-like"/>
    <property type="match status" value="1"/>
</dbReference>
<organism evidence="16 17">
    <name type="scientific">Campylobacter concisus</name>
    <dbReference type="NCBI Taxonomy" id="199"/>
    <lineage>
        <taxon>Bacteria</taxon>
        <taxon>Pseudomonadati</taxon>
        <taxon>Campylobacterota</taxon>
        <taxon>Epsilonproteobacteria</taxon>
        <taxon>Campylobacterales</taxon>
        <taxon>Campylobacteraceae</taxon>
        <taxon>Campylobacter</taxon>
    </lineage>
</organism>
<evidence type="ECO:0000256" key="3">
    <source>
        <dbReference type="ARBA" id="ARBA00012333"/>
    </source>
</evidence>
<dbReference type="NCBIfam" id="TIGR00747">
    <property type="entry name" value="fabH"/>
    <property type="match status" value="1"/>
</dbReference>
<dbReference type="GO" id="GO:0004315">
    <property type="term" value="F:3-oxoacyl-[acyl-carrier-protein] synthase activity"/>
    <property type="evidence" value="ECO:0007669"/>
    <property type="project" value="InterPro"/>
</dbReference>
<evidence type="ECO:0000313" key="16">
    <source>
        <dbReference type="EMBL" id="ALF48171.1"/>
    </source>
</evidence>
<keyword evidence="4 13" id="KW-0963">Cytoplasm</keyword>
<evidence type="ECO:0000256" key="7">
    <source>
        <dbReference type="ARBA" id="ARBA00022832"/>
    </source>
</evidence>
<feature type="domain" description="Beta-ketoacyl-[acyl-carrier-protein] synthase III N-terminal" evidence="15">
    <location>
        <begin position="108"/>
        <end position="185"/>
    </location>
</feature>
<evidence type="ECO:0000256" key="5">
    <source>
        <dbReference type="ARBA" id="ARBA00022516"/>
    </source>
</evidence>
<proteinExistence type="inferred from homology"/>
<evidence type="ECO:0000256" key="12">
    <source>
        <dbReference type="ARBA" id="ARBA00051096"/>
    </source>
</evidence>
<accession>A0A0M4SNQ7</accession>
<comment type="domain">
    <text evidence="13">The last Arg residue of the ACP-binding site is essential for the weak association between ACP/AcpP and FabH.</text>
</comment>
<protein>
    <recommendedName>
        <fullName evidence="3 13">Beta-ketoacyl-[acyl-carrier-protein] synthase III</fullName>
        <shortName evidence="13">Beta-ketoacyl-ACP synthase III</shortName>
        <shortName evidence="13">KAS III</shortName>
        <ecNumber evidence="3 13">2.3.1.180</ecNumber>
    </recommendedName>
    <alternativeName>
        <fullName evidence="13">3-oxoacyl-[acyl-carrier-protein] synthase 3</fullName>
    </alternativeName>
    <alternativeName>
        <fullName evidence="13">3-oxoacyl-[acyl-carrier-protein] synthase III</fullName>
    </alternativeName>
</protein>
<dbReference type="Pfam" id="PF08541">
    <property type="entry name" value="ACP_syn_III_C"/>
    <property type="match status" value="1"/>
</dbReference>
<dbReference type="GeneID" id="28663200"/>
<sequence length="335" mass="36112">MPKASLISIASYIPEKILTNFDFEKMVETSDEWIVKRTGIEQRYIATSETTSDLGTKAGELAIKRSGLDKSQIDAIICATISPDHLCMPSTACKIAANLGLNYGVTAFDISAACTGFIYLLELANSLIISGAKKNVLIIGAEKLSSIVDYTDRSTCILFGDGAGAAVISSGNENEIIDIHTASDGKQAELLITPGCGSVFPASEETLKNRLNFIHMSGNEVFKIAVQTLSKSVIEILHANKMQSEDIDFFIPHQANIRIIDAVKNRLNFKDEQCVLTVAKYGNTSSASIPMAINYAYEDGRIKNGSVLLLDAFGGGFTWGSAILKFGGKNFSDLQ</sequence>
<evidence type="ECO:0000313" key="17">
    <source>
        <dbReference type="Proteomes" id="UP000066049"/>
    </source>
</evidence>
<evidence type="ECO:0000256" key="4">
    <source>
        <dbReference type="ARBA" id="ARBA00022490"/>
    </source>
</evidence>
<evidence type="ECO:0000259" key="15">
    <source>
        <dbReference type="Pfam" id="PF08545"/>
    </source>
</evidence>
<evidence type="ECO:0000256" key="6">
    <source>
        <dbReference type="ARBA" id="ARBA00022679"/>
    </source>
</evidence>
<dbReference type="InterPro" id="IPR004655">
    <property type="entry name" value="FabH"/>
</dbReference>
<dbReference type="GO" id="GO:0033818">
    <property type="term" value="F:beta-ketoacyl-acyl-carrier-protein synthase III activity"/>
    <property type="evidence" value="ECO:0007669"/>
    <property type="project" value="UniProtKB-UniRule"/>
</dbReference>
<dbReference type="InterPro" id="IPR013751">
    <property type="entry name" value="ACP_syn_III_N"/>
</dbReference>
<keyword evidence="6 13" id="KW-0808">Transferase</keyword>
<dbReference type="Pfam" id="PF08545">
    <property type="entry name" value="ACP_syn_III"/>
    <property type="match status" value="1"/>
</dbReference>
<evidence type="ECO:0000256" key="1">
    <source>
        <dbReference type="ARBA" id="ARBA00005194"/>
    </source>
</evidence>
<comment type="subcellular location">
    <subcellularLocation>
        <location evidence="13">Cytoplasm</location>
    </subcellularLocation>
</comment>
<dbReference type="KEGG" id="ccoc:CCON33237_1522"/>
<dbReference type="EC" id="2.3.1.180" evidence="3 13"/>
<keyword evidence="5 13" id="KW-0444">Lipid biosynthesis</keyword>
<dbReference type="GO" id="GO:0005737">
    <property type="term" value="C:cytoplasm"/>
    <property type="evidence" value="ECO:0007669"/>
    <property type="project" value="UniProtKB-SubCell"/>
</dbReference>
<dbReference type="InterPro" id="IPR013747">
    <property type="entry name" value="ACP_syn_III_C"/>
</dbReference>
<evidence type="ECO:0000256" key="9">
    <source>
        <dbReference type="ARBA" id="ARBA00023160"/>
    </source>
</evidence>
<evidence type="ECO:0000256" key="11">
    <source>
        <dbReference type="ARBA" id="ARBA00023315"/>
    </source>
</evidence>
<dbReference type="InterPro" id="IPR016039">
    <property type="entry name" value="Thiolase-like"/>
</dbReference>
<dbReference type="Gene3D" id="3.40.47.10">
    <property type="match status" value="1"/>
</dbReference>
<feature type="domain" description="Beta-ketoacyl-[acyl-carrier-protein] synthase III C-terminal" evidence="14">
    <location>
        <begin position="237"/>
        <end position="325"/>
    </location>
</feature>
<comment type="similarity">
    <text evidence="2 13">Belongs to the thiolase-like superfamily. FabH family.</text>
</comment>
<evidence type="ECO:0000256" key="13">
    <source>
        <dbReference type="HAMAP-Rule" id="MF_01815"/>
    </source>
</evidence>
<dbReference type="UniPathway" id="UPA00094"/>
<feature type="region of interest" description="ACP-binding" evidence="13">
    <location>
        <begin position="254"/>
        <end position="258"/>
    </location>
</feature>
<reference evidence="17" key="1">
    <citation type="submission" date="2015-08" db="EMBL/GenBank/DDBJ databases">
        <title>Comparative genomics of the Campylobacter concisus group.</title>
        <authorList>
            <person name="Miller W.G."/>
            <person name="Yee E."/>
            <person name="Chapman M.H."/>
            <person name="Huynh S."/>
            <person name="Bono J.L."/>
            <person name="On S.L.W."/>
            <person name="St Leger J."/>
            <person name="Foster G."/>
            <person name="Parker C.T."/>
        </authorList>
    </citation>
    <scope>NUCLEOTIDE SEQUENCE [LARGE SCALE GENOMIC DNA]</scope>
    <source>
        <strain evidence="17">ATCC 33237</strain>
    </source>
</reference>
<dbReference type="CDD" id="cd00830">
    <property type="entry name" value="KAS_III"/>
    <property type="match status" value="1"/>
</dbReference>
<dbReference type="FunFam" id="3.40.47.10:FF:000004">
    <property type="entry name" value="3-oxoacyl-[acyl-carrier-protein] synthase 3"/>
    <property type="match status" value="1"/>
</dbReference>
<dbReference type="GO" id="GO:0044550">
    <property type="term" value="P:secondary metabolite biosynthetic process"/>
    <property type="evidence" value="ECO:0007669"/>
    <property type="project" value="TreeGrafter"/>
</dbReference>
<dbReference type="Proteomes" id="UP000066049">
    <property type="component" value="Chromosome"/>
</dbReference>
<comment type="function">
    <text evidence="13">Catalyzes the condensation reaction of fatty acid synthesis by the addition to an acyl acceptor of two carbons from malonyl-ACP. Catalyzes the first condensation reaction which initiates fatty acid synthesis and may therefore play a role in governing the total rate of fatty acid production. Possesses both acetoacetyl-ACP synthase and acetyl transacylase activities. Its substrate specificity determines the biosynthesis of branched-chain and/or straight-chain of fatty acids.</text>
</comment>
<dbReference type="GO" id="GO:0006633">
    <property type="term" value="P:fatty acid biosynthetic process"/>
    <property type="evidence" value="ECO:0007669"/>
    <property type="project" value="UniProtKB-UniRule"/>
</dbReference>
<evidence type="ECO:0000259" key="14">
    <source>
        <dbReference type="Pfam" id="PF08541"/>
    </source>
</evidence>
<keyword evidence="9 13" id="KW-0275">Fatty acid biosynthesis</keyword>